<evidence type="ECO:0000259" key="1">
    <source>
        <dbReference type="Pfam" id="PF22361"/>
    </source>
</evidence>
<feature type="domain" description="Type VI lipoprotein IgE-like C-terminal" evidence="1">
    <location>
        <begin position="71"/>
        <end position="155"/>
    </location>
</feature>
<organism evidence="2 3">
    <name type="scientific">Desulfobotulus alkaliphilus</name>
    <dbReference type="NCBI Taxonomy" id="622671"/>
    <lineage>
        <taxon>Bacteria</taxon>
        <taxon>Pseudomonadati</taxon>
        <taxon>Thermodesulfobacteriota</taxon>
        <taxon>Desulfobacteria</taxon>
        <taxon>Desulfobacterales</taxon>
        <taxon>Desulfobacteraceae</taxon>
        <taxon>Desulfobotulus</taxon>
    </lineage>
</organism>
<sequence>MAATDRSGSLLKGNTSDRRAVVHKPLLFLLPVLLIFLSATGCGKPWQTAPGPQMLLRIQAMPDANRGRIFYMLVRETTEKQYLTESYAEIAALVFSEPGDPSVLGVFSLVPGKKAEFRVAIPEQNPVAFYFLFTEPSEDWNHMMPLPLKPSYEILIQERSVTIDDRSPGDLFGTSFFGG</sequence>
<name>A0A562RC83_9BACT</name>
<evidence type="ECO:0000313" key="2">
    <source>
        <dbReference type="EMBL" id="TWI66679.1"/>
    </source>
</evidence>
<protein>
    <recommendedName>
        <fullName evidence="1">Type VI lipoprotein IgE-like C-terminal domain-containing protein</fullName>
    </recommendedName>
</protein>
<accession>A0A562RC83</accession>
<dbReference type="OrthoDB" id="5518667at2"/>
<dbReference type="Pfam" id="PF22361">
    <property type="entry name" value="IglE_N"/>
    <property type="match status" value="1"/>
</dbReference>
<dbReference type="Proteomes" id="UP000318307">
    <property type="component" value="Unassembled WGS sequence"/>
</dbReference>
<dbReference type="RefSeq" id="WP_144686311.1">
    <property type="nucleotide sequence ID" value="NZ_VLLC01000030.1"/>
</dbReference>
<evidence type="ECO:0000313" key="3">
    <source>
        <dbReference type="Proteomes" id="UP000318307"/>
    </source>
</evidence>
<dbReference type="InterPro" id="IPR054378">
    <property type="entry name" value="IgE-like_C"/>
</dbReference>
<reference evidence="2 3" key="1">
    <citation type="submission" date="2019-07" db="EMBL/GenBank/DDBJ databases">
        <title>Genome sequencing of 100 strains of the haloalkaliphilic chemolithoautotrophic sulfur-oxidizing bacterium Thioalkalivibrio.</title>
        <authorList>
            <person name="Muyzer G."/>
        </authorList>
    </citation>
    <scope>NUCLEOTIDE SEQUENCE [LARGE SCALE GENOMIC DNA]</scope>
    <source>
        <strain evidence="2 3">ASO4-4</strain>
    </source>
</reference>
<gene>
    <name evidence="2" type="ORF">LZ24_02902</name>
</gene>
<dbReference type="EMBL" id="VLLC01000030">
    <property type="protein sequence ID" value="TWI66679.1"/>
    <property type="molecule type" value="Genomic_DNA"/>
</dbReference>
<comment type="caution">
    <text evidence="2">The sequence shown here is derived from an EMBL/GenBank/DDBJ whole genome shotgun (WGS) entry which is preliminary data.</text>
</comment>
<dbReference type="AlphaFoldDB" id="A0A562RC83"/>
<proteinExistence type="predicted"/>
<keyword evidence="3" id="KW-1185">Reference proteome</keyword>